<evidence type="ECO:0000256" key="4">
    <source>
        <dbReference type="ARBA" id="ARBA00022970"/>
    </source>
</evidence>
<feature type="chain" id="PRO_5019046134" evidence="5">
    <location>
        <begin position="28"/>
        <end position="396"/>
    </location>
</feature>
<name>A0A410PUT7_9FIRM</name>
<evidence type="ECO:0000313" key="7">
    <source>
        <dbReference type="EMBL" id="QAT42658.1"/>
    </source>
</evidence>
<protein>
    <submittedName>
        <fullName evidence="7">ABC transporter substrate-binding protein</fullName>
    </submittedName>
</protein>
<dbReference type="OrthoDB" id="9783240at2"/>
<dbReference type="PANTHER" id="PTHR30483">
    <property type="entry name" value="LEUCINE-SPECIFIC-BINDING PROTEIN"/>
    <property type="match status" value="1"/>
</dbReference>
<evidence type="ECO:0000256" key="5">
    <source>
        <dbReference type="SAM" id="SignalP"/>
    </source>
</evidence>
<dbReference type="PRINTS" id="PR00337">
    <property type="entry name" value="LEUILEVALBP"/>
</dbReference>
<feature type="signal peptide" evidence="5">
    <location>
        <begin position="1"/>
        <end position="27"/>
    </location>
</feature>
<proteinExistence type="inferred from homology"/>
<evidence type="ECO:0000313" key="8">
    <source>
        <dbReference type="Proteomes" id="UP000287601"/>
    </source>
</evidence>
<dbReference type="InterPro" id="IPR051010">
    <property type="entry name" value="BCAA_transport"/>
</dbReference>
<keyword evidence="4" id="KW-0029">Amino-acid transport</keyword>
<evidence type="ECO:0000259" key="6">
    <source>
        <dbReference type="Pfam" id="PF13458"/>
    </source>
</evidence>
<keyword evidence="3 5" id="KW-0732">Signal</keyword>
<dbReference type="SUPFAM" id="SSF53822">
    <property type="entry name" value="Periplasmic binding protein-like I"/>
    <property type="match status" value="1"/>
</dbReference>
<dbReference type="InterPro" id="IPR000709">
    <property type="entry name" value="Leu_Ile_Val-bd"/>
</dbReference>
<dbReference type="CDD" id="cd06347">
    <property type="entry name" value="PBP1_ABC_LivK_ligand_binding-like"/>
    <property type="match status" value="1"/>
</dbReference>
<dbReference type="InterPro" id="IPR028081">
    <property type="entry name" value="Leu-bd"/>
</dbReference>
<dbReference type="GO" id="GO:0006865">
    <property type="term" value="P:amino acid transport"/>
    <property type="evidence" value="ECO:0007669"/>
    <property type="project" value="UniProtKB-KW"/>
</dbReference>
<evidence type="ECO:0000256" key="2">
    <source>
        <dbReference type="ARBA" id="ARBA00022448"/>
    </source>
</evidence>
<gene>
    <name evidence="7" type="ORF">EQM06_05135</name>
</gene>
<keyword evidence="8" id="KW-1185">Reference proteome</keyword>
<dbReference type="Gene3D" id="3.40.50.2300">
    <property type="match status" value="2"/>
</dbReference>
<dbReference type="Pfam" id="PF13458">
    <property type="entry name" value="Peripla_BP_6"/>
    <property type="match status" value="1"/>
</dbReference>
<evidence type="ECO:0000256" key="1">
    <source>
        <dbReference type="ARBA" id="ARBA00010062"/>
    </source>
</evidence>
<dbReference type="PANTHER" id="PTHR30483:SF6">
    <property type="entry name" value="PERIPLASMIC BINDING PROTEIN OF ABC TRANSPORTER FOR NATURAL AMINO ACIDS"/>
    <property type="match status" value="1"/>
</dbReference>
<feature type="domain" description="Leucine-binding protein" evidence="6">
    <location>
        <begin position="36"/>
        <end position="369"/>
    </location>
</feature>
<dbReference type="AlphaFoldDB" id="A0A410PUT7"/>
<dbReference type="KEGG" id="amij:EQM06_05135"/>
<dbReference type="RefSeq" id="WP_128745308.1">
    <property type="nucleotide sequence ID" value="NZ_CP035281.1"/>
</dbReference>
<evidence type="ECO:0000256" key="3">
    <source>
        <dbReference type="ARBA" id="ARBA00022729"/>
    </source>
</evidence>
<keyword evidence="2" id="KW-0813">Transport</keyword>
<accession>A0A410PUT7</accession>
<organism evidence="7 8">
    <name type="scientific">Aminipila luticellarii</name>
    <dbReference type="NCBI Taxonomy" id="2507160"/>
    <lineage>
        <taxon>Bacteria</taxon>
        <taxon>Bacillati</taxon>
        <taxon>Bacillota</taxon>
        <taxon>Clostridia</taxon>
        <taxon>Peptostreptococcales</taxon>
        <taxon>Anaerovoracaceae</taxon>
        <taxon>Aminipila</taxon>
    </lineage>
</organism>
<sequence>MKRKWTLFVSILMVLLLAATGCGSTNGASGDATKDPIKIGWIGSLTGDQAPWGKCESQTVQMLIDETNANGGVLGRQLELVALDTKGDANEAVNAVKRLVSQDKVCAILGPNASAQALAITGVLESAGVSDIATVATNPKITVKDDGSVNKYNFRVCFTDPYQGSVAAGYAADVLKYKNAAILYDVASDYSQGFMQYFIETFEAKGGTIVAKEAFKAGDTDFRPQLTKIKKANPDVILMPYYYKEVALSANQARDLGITATLMGGDGWPSDTLFEMAGKSLEGSYVVNHFDYNDPEVKPLTEAYIAKYGTTPEINCYMVHDAYKVLLAAIEKAGSADPQAITDALTQVQVKGVTGTIKLGEKTHNPEGKEAAIQKIQLNPETGEYEYAFMQKYGAN</sequence>
<reference evidence="7 8" key="1">
    <citation type="submission" date="2019-01" db="EMBL/GenBank/DDBJ databases">
        <title>Draft genomes of a novel of Aminipila strains.</title>
        <authorList>
            <person name="Ma S."/>
        </authorList>
    </citation>
    <scope>NUCLEOTIDE SEQUENCE [LARGE SCALE GENOMIC DNA]</scope>
    <source>
        <strain evidence="8">JN-39</strain>
    </source>
</reference>
<comment type="similarity">
    <text evidence="1">Belongs to the leucine-binding protein family.</text>
</comment>
<dbReference type="PROSITE" id="PS51257">
    <property type="entry name" value="PROKAR_LIPOPROTEIN"/>
    <property type="match status" value="1"/>
</dbReference>
<dbReference type="EMBL" id="CP035281">
    <property type="protein sequence ID" value="QAT42658.1"/>
    <property type="molecule type" value="Genomic_DNA"/>
</dbReference>
<dbReference type="InterPro" id="IPR028082">
    <property type="entry name" value="Peripla_BP_I"/>
</dbReference>
<dbReference type="Proteomes" id="UP000287601">
    <property type="component" value="Chromosome"/>
</dbReference>